<dbReference type="EMBL" id="CP121472">
    <property type="protein sequence ID" value="WPL17475.1"/>
    <property type="molecule type" value="Genomic_DNA"/>
</dbReference>
<keyword evidence="1" id="KW-1133">Transmembrane helix</keyword>
<reference evidence="2 3" key="1">
    <citation type="journal article" date="2023" name="Microorganisms">
        <title>Thiorhodovibrio frisius and Trv. litoralis spp. nov., Two Novel Members from a Clade of Fastidious Purple Sulfur Bacteria That Exhibit Unique Red-Shifted Light-Harvesting Capabilities.</title>
        <authorList>
            <person name="Methner A."/>
            <person name="Kuzyk S.B."/>
            <person name="Petersen J."/>
            <person name="Bauer S."/>
            <person name="Brinkmann H."/>
            <person name="Sichau K."/>
            <person name="Wanner G."/>
            <person name="Wolf J."/>
            <person name="Neumann-Schaal M."/>
            <person name="Henke P."/>
            <person name="Tank M."/>
            <person name="Sproer C."/>
            <person name="Bunk B."/>
            <person name="Overmann J."/>
        </authorList>
    </citation>
    <scope>NUCLEOTIDE SEQUENCE [LARGE SCALE GENOMIC DNA]</scope>
    <source>
        <strain evidence="2 3">DSM 6702</strain>
    </source>
</reference>
<keyword evidence="3" id="KW-1185">Reference proteome</keyword>
<name>A0ABZ0SAA3_9GAMM</name>
<evidence type="ECO:0000256" key="1">
    <source>
        <dbReference type="SAM" id="Phobius"/>
    </source>
</evidence>
<evidence type="ECO:0000313" key="3">
    <source>
        <dbReference type="Proteomes" id="UP001432180"/>
    </source>
</evidence>
<dbReference type="RefSeq" id="WP_328987987.1">
    <property type="nucleotide sequence ID" value="NZ_CP121472.1"/>
</dbReference>
<gene>
    <name evidence="2" type="ORF">Thiowin_02494</name>
</gene>
<sequence>MSEIDTGMMAHSIQLAVAPVFLLTGIGALLGVMAGRIARVIDRSRKVEALLASTIAETDPARTRAATEMRRLQQRARLISLAIGFCTLAALLVVFVIAVLFLGAFWQLEASLTVAGLFIAAMGSLTLALVLFLREVMIATADLCFGRGLDRRPERTSAPPPGG</sequence>
<proteinExistence type="predicted"/>
<accession>A0ABZ0SAA3</accession>
<organism evidence="2 3">
    <name type="scientific">Thiorhodovibrio winogradskyi</name>
    <dbReference type="NCBI Taxonomy" id="77007"/>
    <lineage>
        <taxon>Bacteria</taxon>
        <taxon>Pseudomonadati</taxon>
        <taxon>Pseudomonadota</taxon>
        <taxon>Gammaproteobacteria</taxon>
        <taxon>Chromatiales</taxon>
        <taxon>Chromatiaceae</taxon>
        <taxon>Thiorhodovibrio</taxon>
    </lineage>
</organism>
<dbReference type="InterPro" id="IPR021279">
    <property type="entry name" value="DUF2721"/>
</dbReference>
<feature type="transmembrane region" description="Helical" evidence="1">
    <location>
        <begin position="12"/>
        <end position="35"/>
    </location>
</feature>
<dbReference type="Proteomes" id="UP001432180">
    <property type="component" value="Chromosome"/>
</dbReference>
<keyword evidence="1" id="KW-0812">Transmembrane</keyword>
<protein>
    <recommendedName>
        <fullName evidence="4">DUF2721 domain-containing protein</fullName>
    </recommendedName>
</protein>
<keyword evidence="1" id="KW-0472">Membrane</keyword>
<feature type="transmembrane region" description="Helical" evidence="1">
    <location>
        <begin position="78"/>
        <end position="106"/>
    </location>
</feature>
<dbReference type="Pfam" id="PF11026">
    <property type="entry name" value="DUF2721"/>
    <property type="match status" value="1"/>
</dbReference>
<evidence type="ECO:0000313" key="2">
    <source>
        <dbReference type="EMBL" id="WPL17475.1"/>
    </source>
</evidence>
<evidence type="ECO:0008006" key="4">
    <source>
        <dbReference type="Google" id="ProtNLM"/>
    </source>
</evidence>
<feature type="transmembrane region" description="Helical" evidence="1">
    <location>
        <begin position="112"/>
        <end position="133"/>
    </location>
</feature>